<evidence type="ECO:0000259" key="2">
    <source>
        <dbReference type="Pfam" id="PF01757"/>
    </source>
</evidence>
<feature type="transmembrane region" description="Helical" evidence="1">
    <location>
        <begin position="46"/>
        <end position="64"/>
    </location>
</feature>
<dbReference type="Pfam" id="PF01757">
    <property type="entry name" value="Acyl_transf_3"/>
    <property type="match status" value="1"/>
</dbReference>
<dbReference type="InterPro" id="IPR050879">
    <property type="entry name" value="Acyltransferase_3"/>
</dbReference>
<accession>A0A1I7TQS3</accession>
<dbReference type="GO" id="GO:0016020">
    <property type="term" value="C:membrane"/>
    <property type="evidence" value="ECO:0007669"/>
    <property type="project" value="TreeGrafter"/>
</dbReference>
<dbReference type="AlphaFoldDB" id="A0A1I7TQS3"/>
<dbReference type="Proteomes" id="UP000095282">
    <property type="component" value="Unplaced"/>
</dbReference>
<evidence type="ECO:0000313" key="3">
    <source>
        <dbReference type="Proteomes" id="UP000095282"/>
    </source>
</evidence>
<dbReference type="GO" id="GO:0000271">
    <property type="term" value="P:polysaccharide biosynthetic process"/>
    <property type="evidence" value="ECO:0007669"/>
    <property type="project" value="TreeGrafter"/>
</dbReference>
<dbReference type="WBParaSite" id="Csp11.Scaffold629.g10839.t2">
    <property type="protein sequence ID" value="Csp11.Scaffold629.g10839.t2"/>
    <property type="gene ID" value="Csp11.Scaffold629.g10839"/>
</dbReference>
<proteinExistence type="predicted"/>
<feature type="transmembrane region" description="Helical" evidence="1">
    <location>
        <begin position="71"/>
        <end position="91"/>
    </location>
</feature>
<dbReference type="InterPro" id="IPR002656">
    <property type="entry name" value="Acyl_transf_3_dom"/>
</dbReference>
<protein>
    <submittedName>
        <fullName evidence="4">Acyl_transf_3 domain-containing protein</fullName>
    </submittedName>
</protein>
<evidence type="ECO:0000256" key="1">
    <source>
        <dbReference type="SAM" id="Phobius"/>
    </source>
</evidence>
<dbReference type="PANTHER" id="PTHR23028:SF53">
    <property type="entry name" value="ACYL_TRANSF_3 DOMAIN-CONTAINING PROTEIN"/>
    <property type="match status" value="1"/>
</dbReference>
<keyword evidence="3" id="KW-1185">Reference proteome</keyword>
<keyword evidence="1" id="KW-0812">Transmembrane</keyword>
<dbReference type="STRING" id="1561998.A0A1I7TQS3"/>
<sequence>MPFELSYSFLPARIWQFLLGSVAFELSRGGHEADKTKKKENNLDSFSYLLIGILGTVVSLPWLFGEHSTRFQPLVFIGDISYVTYLIHWPIINFVRYVQLKDDSILSIYEALVTIIIIFVLSILVLYCLEKPILQSNFSTNCVITVVFIGSCVSFIPWIRNQECLAMKTLPLSVRGKLEFNSNFSNIMSPISELGCEYNETTAGLVINIESVEYCSRKGNGTGRILVIGNSVSIRAFPQIFHIFNGNYEEIRLFAKHGGAPLLNVFPYYTQAAVDMAREMNPDLIWIIQGINEVLSRDPNSPISTDEVVQNTMDQFKGLAKMVYVDLPYFITDKIPVNLIPRIFLYRKSLKEHLSVSLSEVEEQIKGHTDRPLIYDGIHLGFAAFERINPIYEKRIDQFYKVLKSERNN</sequence>
<feature type="transmembrane region" description="Helical" evidence="1">
    <location>
        <begin position="111"/>
        <end position="129"/>
    </location>
</feature>
<keyword evidence="1" id="KW-1133">Transmembrane helix</keyword>
<dbReference type="eggNOG" id="ENOG502TFQK">
    <property type="taxonomic scope" value="Eukaryota"/>
</dbReference>
<name>A0A1I7TQS3_9PELO</name>
<evidence type="ECO:0000313" key="4">
    <source>
        <dbReference type="WBParaSite" id="Csp11.Scaffold629.g10839.t2"/>
    </source>
</evidence>
<dbReference type="PANTHER" id="PTHR23028">
    <property type="entry name" value="ACETYLTRANSFERASE"/>
    <property type="match status" value="1"/>
</dbReference>
<dbReference type="GO" id="GO:0016747">
    <property type="term" value="F:acyltransferase activity, transferring groups other than amino-acyl groups"/>
    <property type="evidence" value="ECO:0007669"/>
    <property type="project" value="InterPro"/>
</dbReference>
<feature type="transmembrane region" description="Helical" evidence="1">
    <location>
        <begin position="141"/>
        <end position="159"/>
    </location>
</feature>
<feature type="domain" description="Acyltransferase 3" evidence="2">
    <location>
        <begin position="38"/>
        <end position="125"/>
    </location>
</feature>
<reference evidence="4" key="1">
    <citation type="submission" date="2016-11" db="UniProtKB">
        <authorList>
            <consortium name="WormBaseParasite"/>
        </authorList>
    </citation>
    <scope>IDENTIFICATION</scope>
</reference>
<dbReference type="SUPFAM" id="SSF52266">
    <property type="entry name" value="SGNH hydrolase"/>
    <property type="match status" value="1"/>
</dbReference>
<keyword evidence="1" id="KW-0472">Membrane</keyword>
<organism evidence="3 4">
    <name type="scientific">Caenorhabditis tropicalis</name>
    <dbReference type="NCBI Taxonomy" id="1561998"/>
    <lineage>
        <taxon>Eukaryota</taxon>
        <taxon>Metazoa</taxon>
        <taxon>Ecdysozoa</taxon>
        <taxon>Nematoda</taxon>
        <taxon>Chromadorea</taxon>
        <taxon>Rhabditida</taxon>
        <taxon>Rhabditina</taxon>
        <taxon>Rhabditomorpha</taxon>
        <taxon>Rhabditoidea</taxon>
        <taxon>Rhabditidae</taxon>
        <taxon>Peloderinae</taxon>
        <taxon>Caenorhabditis</taxon>
    </lineage>
</organism>